<dbReference type="PANTHER" id="PTHR19846">
    <property type="entry name" value="WD40 REPEAT PROTEIN"/>
    <property type="match status" value="1"/>
</dbReference>
<dbReference type="PROSITE" id="PS50082">
    <property type="entry name" value="WD_REPEATS_2"/>
    <property type="match status" value="6"/>
</dbReference>
<dbReference type="InterPro" id="IPR001680">
    <property type="entry name" value="WD40_rpt"/>
</dbReference>
<dbReference type="PROSITE" id="PS00678">
    <property type="entry name" value="WD_REPEATS_1"/>
    <property type="match status" value="1"/>
</dbReference>
<dbReference type="SUPFAM" id="SSF56112">
    <property type="entry name" value="Protein kinase-like (PK-like)"/>
    <property type="match status" value="1"/>
</dbReference>
<dbReference type="PROSITE" id="PS00109">
    <property type="entry name" value="PROTEIN_KINASE_TYR"/>
    <property type="match status" value="1"/>
</dbReference>
<organism evidence="6 7">
    <name type="scientific">Hyphomicrobium album</name>
    <dbReference type="NCBI Taxonomy" id="2665159"/>
    <lineage>
        <taxon>Bacteria</taxon>
        <taxon>Pseudomonadati</taxon>
        <taxon>Pseudomonadota</taxon>
        <taxon>Alphaproteobacteria</taxon>
        <taxon>Hyphomicrobiales</taxon>
        <taxon>Hyphomicrobiaceae</taxon>
        <taxon>Hyphomicrobium</taxon>
    </lineage>
</organism>
<feature type="repeat" description="WD" evidence="3">
    <location>
        <begin position="722"/>
        <end position="763"/>
    </location>
</feature>
<dbReference type="PROSITE" id="PS50011">
    <property type="entry name" value="PROTEIN_KINASE_DOM"/>
    <property type="match status" value="1"/>
</dbReference>
<feature type="repeat" description="WD" evidence="3">
    <location>
        <begin position="764"/>
        <end position="805"/>
    </location>
</feature>
<dbReference type="Pfam" id="PF00400">
    <property type="entry name" value="WD40"/>
    <property type="match status" value="6"/>
</dbReference>
<evidence type="ECO:0000256" key="1">
    <source>
        <dbReference type="ARBA" id="ARBA00022574"/>
    </source>
</evidence>
<dbReference type="InterPro" id="IPR008266">
    <property type="entry name" value="Tyr_kinase_AS"/>
</dbReference>
<dbReference type="Gene3D" id="3.30.200.20">
    <property type="entry name" value="Phosphorylase Kinase, domain 1"/>
    <property type="match status" value="1"/>
</dbReference>
<dbReference type="Proteomes" id="UP000440694">
    <property type="component" value="Unassembled WGS sequence"/>
</dbReference>
<evidence type="ECO:0000313" key="6">
    <source>
        <dbReference type="EMBL" id="MTD95107.1"/>
    </source>
</evidence>
<dbReference type="InterPro" id="IPR020472">
    <property type="entry name" value="WD40_PAC1"/>
</dbReference>
<feature type="compositionally biased region" description="Basic and acidic residues" evidence="4">
    <location>
        <begin position="302"/>
        <end position="316"/>
    </location>
</feature>
<dbReference type="RefSeq" id="WP_154739683.1">
    <property type="nucleotide sequence ID" value="NZ_WMBQ01000002.1"/>
</dbReference>
<dbReference type="PRINTS" id="PR00320">
    <property type="entry name" value="GPROTEINBRPT"/>
</dbReference>
<dbReference type="AlphaFoldDB" id="A0A6I3KMY9"/>
<accession>A0A6I3KMY9</accession>
<dbReference type="InterPro" id="IPR019775">
    <property type="entry name" value="WD40_repeat_CS"/>
</dbReference>
<proteinExistence type="predicted"/>
<feature type="repeat" description="WD" evidence="3">
    <location>
        <begin position="680"/>
        <end position="721"/>
    </location>
</feature>
<dbReference type="Gene3D" id="2.130.10.10">
    <property type="entry name" value="YVTN repeat-like/Quinoprotein amine dehydrogenase"/>
    <property type="match status" value="2"/>
</dbReference>
<name>A0A6I3KMY9_9HYPH</name>
<feature type="region of interest" description="Disordered" evidence="4">
    <location>
        <begin position="296"/>
        <end position="323"/>
    </location>
</feature>
<keyword evidence="6" id="KW-0418">Kinase</keyword>
<dbReference type="PROSITE" id="PS50294">
    <property type="entry name" value="WD_REPEATS_REGION"/>
    <property type="match status" value="5"/>
</dbReference>
<dbReference type="PANTHER" id="PTHR19846:SF0">
    <property type="entry name" value="PRE-MRNA PROCESSING FACTOR 4"/>
    <property type="match status" value="1"/>
</dbReference>
<dbReference type="InterPro" id="IPR011009">
    <property type="entry name" value="Kinase-like_dom_sf"/>
</dbReference>
<dbReference type="GO" id="GO:0004713">
    <property type="term" value="F:protein tyrosine kinase activity"/>
    <property type="evidence" value="ECO:0007669"/>
    <property type="project" value="InterPro"/>
</dbReference>
<feature type="domain" description="Protein kinase" evidence="5">
    <location>
        <begin position="17"/>
        <end position="289"/>
    </location>
</feature>
<evidence type="ECO:0000259" key="5">
    <source>
        <dbReference type="PROSITE" id="PS50011"/>
    </source>
</evidence>
<dbReference type="GO" id="GO:0000398">
    <property type="term" value="P:mRNA splicing, via spliceosome"/>
    <property type="evidence" value="ECO:0007669"/>
    <property type="project" value="TreeGrafter"/>
</dbReference>
<feature type="repeat" description="WD" evidence="3">
    <location>
        <begin position="513"/>
        <end position="554"/>
    </location>
</feature>
<dbReference type="Gene3D" id="1.10.510.10">
    <property type="entry name" value="Transferase(Phosphotransferase) domain 1"/>
    <property type="match status" value="1"/>
</dbReference>
<dbReference type="CDD" id="cd14014">
    <property type="entry name" value="STKc_PknB_like"/>
    <property type="match status" value="1"/>
</dbReference>
<dbReference type="GO" id="GO:0030621">
    <property type="term" value="F:U4 snRNA binding"/>
    <property type="evidence" value="ECO:0007669"/>
    <property type="project" value="TreeGrafter"/>
</dbReference>
<keyword evidence="6" id="KW-0808">Transferase</keyword>
<gene>
    <name evidence="6" type="ORF">GIW81_12270</name>
</gene>
<keyword evidence="1 3" id="KW-0853">WD repeat</keyword>
<dbReference type="SMART" id="SM00219">
    <property type="entry name" value="TyrKc"/>
    <property type="match status" value="1"/>
</dbReference>
<evidence type="ECO:0000313" key="7">
    <source>
        <dbReference type="Proteomes" id="UP000440694"/>
    </source>
</evidence>
<dbReference type="GO" id="GO:0017070">
    <property type="term" value="F:U6 snRNA binding"/>
    <property type="evidence" value="ECO:0007669"/>
    <property type="project" value="TreeGrafter"/>
</dbReference>
<dbReference type="SMART" id="SM00320">
    <property type="entry name" value="WD40"/>
    <property type="match status" value="7"/>
</dbReference>
<dbReference type="CDD" id="cd00200">
    <property type="entry name" value="WD40"/>
    <property type="match status" value="1"/>
</dbReference>
<dbReference type="InterPro" id="IPR036322">
    <property type="entry name" value="WD40_repeat_dom_sf"/>
</dbReference>
<feature type="repeat" description="WD" evidence="3">
    <location>
        <begin position="638"/>
        <end position="679"/>
    </location>
</feature>
<dbReference type="EMBL" id="WMBQ01000002">
    <property type="protein sequence ID" value="MTD95107.1"/>
    <property type="molecule type" value="Genomic_DNA"/>
</dbReference>
<evidence type="ECO:0000256" key="3">
    <source>
        <dbReference type="PROSITE-ProRule" id="PRU00221"/>
    </source>
</evidence>
<dbReference type="GO" id="GO:0005524">
    <property type="term" value="F:ATP binding"/>
    <property type="evidence" value="ECO:0007669"/>
    <property type="project" value="InterPro"/>
</dbReference>
<reference evidence="6 7" key="1">
    <citation type="submission" date="2019-11" db="EMBL/GenBank/DDBJ databases">
        <title>Identification of a novel strain.</title>
        <authorList>
            <person name="Xu Q."/>
            <person name="Wang G."/>
        </authorList>
    </citation>
    <scope>NUCLEOTIDE SEQUENCE [LARGE SCALE GENOMIC DNA]</scope>
    <source>
        <strain evidence="7">xq</strain>
    </source>
</reference>
<dbReference type="SUPFAM" id="SSF50978">
    <property type="entry name" value="WD40 repeat-like"/>
    <property type="match status" value="1"/>
</dbReference>
<dbReference type="InterPro" id="IPR020635">
    <property type="entry name" value="Tyr_kinase_cat_dom"/>
</dbReference>
<sequence length="805" mass="86050">MTNLIALPSGTELVGDYRIERVLGAGGFGVTYLADEIALARMVTIKEYFPSDIAARNGGIDAAPRSQDCAGDYRWGLDRFIEEAQTLAKFDHTNIVRVYRYFRANNTGYMVLHFEEGQSLKAWLKSLGRAPRQKELDAILGPLLDALELIHKADFLHRDIAPDNIIIRKSGDPVLIDFGSARGEIASHTKTVSALVKPGYSPYEQYAETSRQQGPWTDIYALAGTLYHAVTGKRPPDAPSRMVKDEHVPAREAALSSYRTNFLKAIDKALSLGVDARPQSIAAWRAELLAPDPVRTSWLGRAGDRGKNRNKEKEPEFAEPVSAAAPAPAPAAIAATVAVAPTVPVAPASATPPPPDAPGPKGGLLDFLEGLRKKPDGEGAPIIIAAASTPVAVPAPAAKVEPPPAVLKKKSQSKKPIPKERALVVVKSPGRARPRRLKGSRPSLLPIMFKLLVGVGVASAAVAMQDRFPQFESRGSATTTTGATSGITTGTTAPVQQQAQTPAPVIVTPIAEIDAHRGTVTRAAYTADGRRIVTTGADGTMKLWDANYRNLVRTIELDDGPATALALNGSRALTGHANGKVVLWDIDRAEKIASVQRNEANIWAVAFVGDGDRFATASHDWKVTLWDARQAAAPLQVLDGHENAVQALAYSPQQLLLASGSADKTVRLWSLDTLAMKRAYKGQRDFITSVGFSQNGKLLGAGALDGRIQIWSVLSSRRLRTLTGHRGRVADVAFAPSGEELASAGEDGTVRLWDLRRGRILRALTGHIGGATSVAFSPTGEQIASAGVDGRVRIWAVPPGQLARE</sequence>
<protein>
    <submittedName>
        <fullName evidence="6">Protein kinase</fullName>
    </submittedName>
</protein>
<evidence type="ECO:0000256" key="2">
    <source>
        <dbReference type="ARBA" id="ARBA00022737"/>
    </source>
</evidence>
<dbReference type="Pfam" id="PF00069">
    <property type="entry name" value="Pkinase"/>
    <property type="match status" value="1"/>
</dbReference>
<feature type="repeat" description="WD" evidence="3">
    <location>
        <begin position="595"/>
        <end position="636"/>
    </location>
</feature>
<keyword evidence="2" id="KW-0677">Repeat</keyword>
<dbReference type="InterPro" id="IPR000719">
    <property type="entry name" value="Prot_kinase_dom"/>
</dbReference>
<keyword evidence="7" id="KW-1185">Reference proteome</keyword>
<evidence type="ECO:0000256" key="4">
    <source>
        <dbReference type="SAM" id="MobiDB-lite"/>
    </source>
</evidence>
<dbReference type="InterPro" id="IPR015943">
    <property type="entry name" value="WD40/YVTN_repeat-like_dom_sf"/>
</dbReference>
<comment type="caution">
    <text evidence="6">The sequence shown here is derived from an EMBL/GenBank/DDBJ whole genome shotgun (WGS) entry which is preliminary data.</text>
</comment>